<proteinExistence type="predicted"/>
<keyword evidence="4" id="KW-1185">Reference proteome</keyword>
<feature type="region of interest" description="Disordered" evidence="1">
    <location>
        <begin position="95"/>
        <end position="174"/>
    </location>
</feature>
<feature type="domain" description="TRAM" evidence="2">
    <location>
        <begin position="49"/>
        <end position="108"/>
    </location>
</feature>
<dbReference type="RefSeq" id="WP_120085601.1">
    <property type="nucleotide sequence ID" value="NZ_QMDW01000020.1"/>
</dbReference>
<evidence type="ECO:0000256" key="1">
    <source>
        <dbReference type="SAM" id="MobiDB-lite"/>
    </source>
</evidence>
<evidence type="ECO:0000313" key="3">
    <source>
        <dbReference type="EMBL" id="RJX48487.1"/>
    </source>
</evidence>
<dbReference type="Gene3D" id="2.40.50.140">
    <property type="entry name" value="Nucleic acid-binding proteins"/>
    <property type="match status" value="1"/>
</dbReference>
<name>A0A3A6Q365_9EURY</name>
<organism evidence="3 4">
    <name type="scientific">Halonotius pteroides</name>
    <dbReference type="NCBI Taxonomy" id="268735"/>
    <lineage>
        <taxon>Archaea</taxon>
        <taxon>Methanobacteriati</taxon>
        <taxon>Methanobacteriota</taxon>
        <taxon>Stenosarchaea group</taxon>
        <taxon>Halobacteria</taxon>
        <taxon>Halobacteriales</taxon>
        <taxon>Haloferacaceae</taxon>
        <taxon>Halonotius</taxon>
    </lineage>
</organism>
<feature type="compositionally biased region" description="Basic and acidic residues" evidence="1">
    <location>
        <begin position="156"/>
        <end position="167"/>
    </location>
</feature>
<protein>
    <submittedName>
        <fullName evidence="3">Deoxyribonuclease</fullName>
    </submittedName>
</protein>
<evidence type="ECO:0000259" key="2">
    <source>
        <dbReference type="PROSITE" id="PS50926"/>
    </source>
</evidence>
<evidence type="ECO:0000313" key="4">
    <source>
        <dbReference type="Proteomes" id="UP000281564"/>
    </source>
</evidence>
<dbReference type="PROSITE" id="PS50926">
    <property type="entry name" value="TRAM"/>
    <property type="match status" value="1"/>
</dbReference>
<accession>A0A3A6Q365</accession>
<dbReference type="OrthoDB" id="199482at2157"/>
<dbReference type="EMBL" id="QMDW01000020">
    <property type="protein sequence ID" value="RJX48487.1"/>
    <property type="molecule type" value="Genomic_DNA"/>
</dbReference>
<dbReference type="SUPFAM" id="SSF50249">
    <property type="entry name" value="Nucleic acid-binding proteins"/>
    <property type="match status" value="1"/>
</dbReference>
<dbReference type="InterPro" id="IPR002792">
    <property type="entry name" value="TRAM_dom"/>
</dbReference>
<dbReference type="Pfam" id="PF01938">
    <property type="entry name" value="TRAM"/>
    <property type="match status" value="1"/>
</dbReference>
<dbReference type="InterPro" id="IPR012340">
    <property type="entry name" value="NA-bd_OB-fold"/>
</dbReference>
<comment type="caution">
    <text evidence="3">The sequence shown here is derived from an EMBL/GenBank/DDBJ whole genome shotgun (WGS) entry which is preliminary data.</text>
</comment>
<gene>
    <name evidence="3" type="ORF">DP106_11995</name>
</gene>
<feature type="compositionally biased region" description="Acidic residues" evidence="1">
    <location>
        <begin position="114"/>
        <end position="154"/>
    </location>
</feature>
<dbReference type="AlphaFoldDB" id="A0A3A6Q365"/>
<dbReference type="Proteomes" id="UP000281564">
    <property type="component" value="Unassembled WGS sequence"/>
</dbReference>
<reference evidence="3 4" key="1">
    <citation type="submission" date="2018-06" db="EMBL/GenBank/DDBJ databases">
        <title>Halonotius sp. F13-13 a new haloarchaeeon isolated from a solar saltern from Isla Cristina, Huelva, Spain.</title>
        <authorList>
            <person name="Duran-Viseras A."/>
            <person name="Sanchez-Porro C."/>
            <person name="Ventosa A."/>
        </authorList>
    </citation>
    <scope>NUCLEOTIDE SEQUENCE [LARGE SCALE GENOMIC DNA]</scope>
    <source>
        <strain evidence="3 4">CECT 7525</strain>
    </source>
</reference>
<sequence>MANCPLAEDCPSFSERMQGMGCQHYEENRGGAEWCQHYGMPITELKQQPVTPGEEVIVDIDDIHESGAGVGSTEDGFIVFVDGLLPPARAKVRIDRVKGSHARAKKVVERLPLEDDEETAEDADSDDDETDDTDADDSDTAESADEEDDPDNSDDSPNRPDRDRLGSRENFWGG</sequence>